<name>A0ABR2SDY5_9ROSI</name>
<reference evidence="1 2" key="1">
    <citation type="journal article" date="2024" name="G3 (Bethesda)">
        <title>Genome assembly of Hibiscus sabdariffa L. provides insights into metabolisms of medicinal natural products.</title>
        <authorList>
            <person name="Kim T."/>
        </authorList>
    </citation>
    <scope>NUCLEOTIDE SEQUENCE [LARGE SCALE GENOMIC DNA]</scope>
    <source>
        <strain evidence="1">TK-2024</strain>
        <tissue evidence="1">Old leaves</tissue>
    </source>
</reference>
<evidence type="ECO:0000313" key="1">
    <source>
        <dbReference type="EMBL" id="KAK9023446.1"/>
    </source>
</evidence>
<proteinExistence type="predicted"/>
<organism evidence="1 2">
    <name type="scientific">Hibiscus sabdariffa</name>
    <name type="common">roselle</name>
    <dbReference type="NCBI Taxonomy" id="183260"/>
    <lineage>
        <taxon>Eukaryota</taxon>
        <taxon>Viridiplantae</taxon>
        <taxon>Streptophyta</taxon>
        <taxon>Embryophyta</taxon>
        <taxon>Tracheophyta</taxon>
        <taxon>Spermatophyta</taxon>
        <taxon>Magnoliopsida</taxon>
        <taxon>eudicotyledons</taxon>
        <taxon>Gunneridae</taxon>
        <taxon>Pentapetalae</taxon>
        <taxon>rosids</taxon>
        <taxon>malvids</taxon>
        <taxon>Malvales</taxon>
        <taxon>Malvaceae</taxon>
        <taxon>Malvoideae</taxon>
        <taxon>Hibiscus</taxon>
    </lineage>
</organism>
<accession>A0ABR2SDY5</accession>
<protein>
    <submittedName>
        <fullName evidence="1">Uncharacterized protein</fullName>
    </submittedName>
</protein>
<dbReference type="EMBL" id="JBBPBN010000015">
    <property type="protein sequence ID" value="KAK9023446.1"/>
    <property type="molecule type" value="Genomic_DNA"/>
</dbReference>
<sequence>MAKEVDDGEEGREKVPICIKWPSEWANGEACYARQYCSSASSFDEYGSNIIIHPPAKNSTKLKENKIYKLTGYCLVPKHVPRNKDRALFSFCLASERRSYLNWDWERSWNPIKERELRGNEGRESDASSWARDA</sequence>
<evidence type="ECO:0000313" key="2">
    <source>
        <dbReference type="Proteomes" id="UP001396334"/>
    </source>
</evidence>
<dbReference type="Proteomes" id="UP001396334">
    <property type="component" value="Unassembled WGS sequence"/>
</dbReference>
<keyword evidence="2" id="KW-1185">Reference proteome</keyword>
<comment type="caution">
    <text evidence="1">The sequence shown here is derived from an EMBL/GenBank/DDBJ whole genome shotgun (WGS) entry which is preliminary data.</text>
</comment>
<gene>
    <name evidence="1" type="ORF">V6N11_003666</name>
</gene>